<feature type="binding site" evidence="10">
    <location>
        <begin position="18"/>
        <end position="23"/>
    </location>
    <ligand>
        <name>GTP</name>
        <dbReference type="ChEBI" id="CHEBI:37565"/>
    </ligand>
</feature>
<dbReference type="InterPro" id="IPR005225">
    <property type="entry name" value="Small_GTP-bd"/>
</dbReference>
<dbReference type="CDD" id="cd01888">
    <property type="entry name" value="eIF2_gamma"/>
    <property type="match status" value="1"/>
</dbReference>
<dbReference type="PANTHER" id="PTHR42854">
    <property type="entry name" value="EUKARYOTIC TRANSLATION INITIATION FACTOR 2 SUBUNIT 3 FAMILY MEMBER"/>
    <property type="match status" value="1"/>
</dbReference>
<dbReference type="NCBIfam" id="NF003077">
    <property type="entry name" value="PRK04000.1"/>
    <property type="match status" value="1"/>
</dbReference>
<organism evidence="12 13">
    <name type="scientific">Halosimplex carlsbadense 2-9-1</name>
    <dbReference type="NCBI Taxonomy" id="797114"/>
    <lineage>
        <taxon>Archaea</taxon>
        <taxon>Methanobacteriati</taxon>
        <taxon>Methanobacteriota</taxon>
        <taxon>Stenosarchaea group</taxon>
        <taxon>Halobacteria</taxon>
        <taxon>Halobacteriales</taxon>
        <taxon>Haloarculaceae</taxon>
        <taxon>Halosimplex</taxon>
    </lineage>
</organism>
<protein>
    <recommendedName>
        <fullName evidence="10">Translation initiation factor 2 subunit gamma</fullName>
        <ecNumber evidence="10">3.6.5.3</ecNumber>
    </recommendedName>
    <alternativeName>
        <fullName evidence="10">aIF2-gamma</fullName>
    </alternativeName>
    <alternativeName>
        <fullName evidence="10">eIF-2-gamma</fullName>
    </alternativeName>
</protein>
<keyword evidence="13" id="KW-1185">Reference proteome</keyword>
<dbReference type="CDD" id="cd15490">
    <property type="entry name" value="eIF2_gamma_III"/>
    <property type="match status" value="1"/>
</dbReference>
<evidence type="ECO:0000313" key="12">
    <source>
        <dbReference type="EMBL" id="ELZ29193.1"/>
    </source>
</evidence>
<evidence type="ECO:0000256" key="1">
    <source>
        <dbReference type="ARBA" id="ARBA00005388"/>
    </source>
</evidence>
<evidence type="ECO:0000313" key="13">
    <source>
        <dbReference type="Proteomes" id="UP000011626"/>
    </source>
</evidence>
<dbReference type="InterPro" id="IPR027417">
    <property type="entry name" value="P-loop_NTPase"/>
</dbReference>
<dbReference type="InterPro" id="IPR000795">
    <property type="entry name" value="T_Tr_GTP-bd_dom"/>
</dbReference>
<dbReference type="EMBL" id="AOIU01000008">
    <property type="protein sequence ID" value="ELZ29193.1"/>
    <property type="molecule type" value="Genomic_DNA"/>
</dbReference>
<feature type="binding site" evidence="10">
    <location>
        <position position="18"/>
    </location>
    <ligand>
        <name>Mg(2+)</name>
        <dbReference type="ChEBI" id="CHEBI:18420"/>
        <label>2</label>
    </ligand>
</feature>
<comment type="cofactor">
    <cofactor evidence="10">
        <name>Mg(2+)</name>
        <dbReference type="ChEBI" id="CHEBI:18420"/>
    </cofactor>
</comment>
<keyword evidence="7 10" id="KW-0648">Protein biosynthesis</keyword>
<dbReference type="SUPFAM" id="SSF52540">
    <property type="entry name" value="P-loop containing nucleoside triphosphate hydrolases"/>
    <property type="match status" value="1"/>
</dbReference>
<keyword evidence="8 10" id="KW-0342">GTP-binding</keyword>
<dbReference type="PROSITE" id="PS51722">
    <property type="entry name" value="G_TR_2"/>
    <property type="match status" value="1"/>
</dbReference>
<dbReference type="PATRIC" id="fig|797114.5.peg.649"/>
<dbReference type="HAMAP" id="MF_00119">
    <property type="entry name" value="eIF_2_gamma"/>
    <property type="match status" value="1"/>
</dbReference>
<feature type="domain" description="Tr-type G" evidence="11">
    <location>
        <begin position="6"/>
        <end position="203"/>
    </location>
</feature>
<dbReference type="Gene3D" id="3.40.50.300">
    <property type="entry name" value="P-loop containing nucleotide triphosphate hydrolases"/>
    <property type="match status" value="1"/>
</dbReference>
<name>M0D2W6_9EURY</name>
<dbReference type="STRING" id="797114.C475_03214"/>
<dbReference type="GO" id="GO:0001731">
    <property type="term" value="P:formation of translation preinitiation complex"/>
    <property type="evidence" value="ECO:0007669"/>
    <property type="project" value="TreeGrafter"/>
</dbReference>
<comment type="caution">
    <text evidence="10">Lacks conserved residue(s) required for the propagation of feature annotation.</text>
</comment>
<comment type="similarity">
    <text evidence="1 10">Belongs to the TRAFAC class translation factor GTPase superfamily. Classic translation factor GTPase family. EIF2G subfamily.</text>
</comment>
<dbReference type="InterPro" id="IPR009000">
    <property type="entry name" value="Transl_B-barrel_sf"/>
</dbReference>
<dbReference type="SUPFAM" id="SSF50447">
    <property type="entry name" value="Translation proteins"/>
    <property type="match status" value="1"/>
</dbReference>
<dbReference type="OrthoDB" id="7798at2157"/>
<dbReference type="NCBIfam" id="TIGR00231">
    <property type="entry name" value="small_GTP"/>
    <property type="match status" value="1"/>
</dbReference>
<accession>M0D2W6</accession>
<keyword evidence="3 10" id="KW-0479">Metal-binding</keyword>
<dbReference type="FunFam" id="2.40.30.10:FF:000075">
    <property type="entry name" value="Translation initiation factor 2 subunit gamma"/>
    <property type="match status" value="1"/>
</dbReference>
<evidence type="ECO:0000256" key="6">
    <source>
        <dbReference type="ARBA" id="ARBA00022842"/>
    </source>
</evidence>
<dbReference type="PRINTS" id="PR00315">
    <property type="entry name" value="ELONGATNFCT"/>
</dbReference>
<comment type="subunit">
    <text evidence="10">Heterotrimer composed of an alpha, a beta and a gamma chain.</text>
</comment>
<dbReference type="InterPro" id="IPR015256">
    <property type="entry name" value="eIF2g_C"/>
</dbReference>
<dbReference type="GO" id="GO:0005525">
    <property type="term" value="F:GTP binding"/>
    <property type="evidence" value="ECO:0007669"/>
    <property type="project" value="UniProtKB-UniRule"/>
</dbReference>
<keyword evidence="2 10" id="KW-0396">Initiation factor</keyword>
<dbReference type="InterPro" id="IPR009001">
    <property type="entry name" value="Transl_elong_EF1A/Init_IF2_C"/>
</dbReference>
<dbReference type="SUPFAM" id="SSF50465">
    <property type="entry name" value="EF-Tu/eEF-1alpha/eIF2-gamma C-terminal domain"/>
    <property type="match status" value="1"/>
</dbReference>
<reference evidence="12 13" key="1">
    <citation type="journal article" date="2014" name="PLoS Genet.">
        <title>Phylogenetically driven sequencing of extremely halophilic archaea reveals strategies for static and dynamic osmo-response.</title>
        <authorList>
            <person name="Becker E.A."/>
            <person name="Seitzer P.M."/>
            <person name="Tritt A."/>
            <person name="Larsen D."/>
            <person name="Krusor M."/>
            <person name="Yao A.I."/>
            <person name="Wu D."/>
            <person name="Madern D."/>
            <person name="Eisen J.A."/>
            <person name="Darling A.E."/>
            <person name="Facciotti M.T."/>
        </authorList>
    </citation>
    <scope>NUCLEOTIDE SEQUENCE [LARGE SCALE GENOMIC DNA]</scope>
    <source>
        <strain evidence="12 13">2-9-1</strain>
    </source>
</reference>
<feature type="binding site" evidence="10">
    <location>
        <position position="43"/>
    </location>
    <ligand>
        <name>Mg(2+)</name>
        <dbReference type="ChEBI" id="CHEBI:18420"/>
        <label>2</label>
    </ligand>
</feature>
<dbReference type="EC" id="3.6.5.3" evidence="10"/>
<feature type="binding site" evidence="10">
    <location>
        <position position="45"/>
    </location>
    <ligand>
        <name>Mg(2+)</name>
        <dbReference type="ChEBI" id="CHEBI:18420"/>
        <label>1</label>
    </ligand>
</feature>
<evidence type="ECO:0000256" key="3">
    <source>
        <dbReference type="ARBA" id="ARBA00022723"/>
    </source>
</evidence>
<evidence type="ECO:0000256" key="10">
    <source>
        <dbReference type="HAMAP-Rule" id="MF_00119"/>
    </source>
</evidence>
<dbReference type="eggNOG" id="arCOG01563">
    <property type="taxonomic scope" value="Archaea"/>
</dbReference>
<dbReference type="Pfam" id="PF09173">
    <property type="entry name" value="eIF2_C"/>
    <property type="match status" value="1"/>
</dbReference>
<evidence type="ECO:0000256" key="9">
    <source>
        <dbReference type="ARBA" id="ARBA00048107"/>
    </source>
</evidence>
<feature type="binding site" evidence="10">
    <location>
        <begin position="181"/>
        <end position="183"/>
    </location>
    <ligand>
        <name>GTP</name>
        <dbReference type="ChEBI" id="CHEBI:37565"/>
    </ligand>
</feature>
<dbReference type="Proteomes" id="UP000011626">
    <property type="component" value="Unassembled WGS sequence"/>
</dbReference>
<dbReference type="GO" id="GO:0005829">
    <property type="term" value="C:cytosol"/>
    <property type="evidence" value="ECO:0007669"/>
    <property type="project" value="TreeGrafter"/>
</dbReference>
<dbReference type="PANTHER" id="PTHR42854:SF3">
    <property type="entry name" value="EUKARYOTIC TRANSLATION INITIATION FACTOR 2 SUBUNIT 3-RELATED"/>
    <property type="match status" value="1"/>
</dbReference>
<dbReference type="InterPro" id="IPR044128">
    <property type="entry name" value="eIF2g_GTP-bd"/>
</dbReference>
<dbReference type="GO" id="GO:0046872">
    <property type="term" value="F:metal ion binding"/>
    <property type="evidence" value="ECO:0007669"/>
    <property type="project" value="UniProtKB-KW"/>
</dbReference>
<dbReference type="Pfam" id="PF00009">
    <property type="entry name" value="GTP_EFTU"/>
    <property type="match status" value="1"/>
</dbReference>
<dbReference type="FunFam" id="3.40.50.300:FF:000065">
    <property type="entry name" value="Eukaryotic translation initiation factor 2 subunit gamma"/>
    <property type="match status" value="1"/>
</dbReference>
<keyword evidence="6 10" id="KW-0460">Magnesium</keyword>
<evidence type="ECO:0000256" key="4">
    <source>
        <dbReference type="ARBA" id="ARBA00022741"/>
    </source>
</evidence>
<evidence type="ECO:0000256" key="7">
    <source>
        <dbReference type="ARBA" id="ARBA00022917"/>
    </source>
</evidence>
<evidence type="ECO:0000256" key="5">
    <source>
        <dbReference type="ARBA" id="ARBA00022801"/>
    </source>
</evidence>
<feature type="binding site" evidence="10">
    <location>
        <begin position="146"/>
        <end position="149"/>
    </location>
    <ligand>
        <name>GTP</name>
        <dbReference type="ChEBI" id="CHEBI:37565"/>
    </ligand>
</feature>
<evidence type="ECO:0000256" key="8">
    <source>
        <dbReference type="ARBA" id="ARBA00023134"/>
    </source>
</evidence>
<evidence type="ECO:0000259" key="11">
    <source>
        <dbReference type="PROSITE" id="PS51722"/>
    </source>
</evidence>
<comment type="function">
    <text evidence="10">eIF-2 functions in the early steps of protein synthesis by forming a ternary complex with GTP and initiator tRNA.</text>
</comment>
<dbReference type="GO" id="GO:0000049">
    <property type="term" value="F:tRNA binding"/>
    <property type="evidence" value="ECO:0007669"/>
    <property type="project" value="TreeGrafter"/>
</dbReference>
<dbReference type="Gene3D" id="2.40.30.10">
    <property type="entry name" value="Translation factors"/>
    <property type="match status" value="2"/>
</dbReference>
<sequence>MTTNTQPEVNIGLVGHVDHGKTTLVQALSGEWTDQHSEEMKRGISIRLGYADATFRQCPEGEVPDAYTVEETCGDHDTETDVLRTVSFVDAPGHETLMATMLSGAAIMDGAVLVVSANEDVPQAQTEEHLMALDIIGIDNIVVAQNKIDLVDAEQARESYEQIQEFVEGTVAEDAPIVPISAGQGVNMDLLIDAVEREIPTPDRDPDADAEMLVARSFDINRPGTTWDSLLGGVLGGSLVRGELEADDEIQLRPGREVDEGGQTEWQPVETTVRSLQAGGDTVETATPGGLLGVGTGLDPSITKGDALAGQVAGPPGSLPPTHEQFTMDVDLLDRIVGENAGEVEEISTGEPLMMTIGTATTVGSVTSARGGEAEVALQRPVCAREGAKIAINRRLGGRWRLIGIGTLRE</sequence>
<dbReference type="InterPro" id="IPR022424">
    <property type="entry name" value="TIF2_gsu"/>
</dbReference>
<keyword evidence="5 10" id="KW-0378">Hydrolase</keyword>
<keyword evidence="4 10" id="KW-0547">Nucleotide-binding</keyword>
<feature type="binding site" evidence="10">
    <location>
        <position position="22"/>
    </location>
    <ligand>
        <name>Mg(2+)</name>
        <dbReference type="ChEBI" id="CHEBI:18420"/>
        <label>1</label>
    </ligand>
</feature>
<dbReference type="AlphaFoldDB" id="M0D2W6"/>
<evidence type="ECO:0000256" key="2">
    <source>
        <dbReference type="ARBA" id="ARBA00022540"/>
    </source>
</evidence>
<gene>
    <name evidence="10" type="primary">eif2g</name>
    <name evidence="12" type="ORF">C475_03214</name>
</gene>
<comment type="catalytic activity">
    <reaction evidence="9 10">
        <text>GTP + H2O = GDP + phosphate + H(+)</text>
        <dbReference type="Rhea" id="RHEA:19669"/>
        <dbReference type="ChEBI" id="CHEBI:15377"/>
        <dbReference type="ChEBI" id="CHEBI:15378"/>
        <dbReference type="ChEBI" id="CHEBI:37565"/>
        <dbReference type="ChEBI" id="CHEBI:43474"/>
        <dbReference type="ChEBI" id="CHEBI:58189"/>
        <dbReference type="EC" id="3.6.5.3"/>
    </reaction>
</comment>
<dbReference type="NCBIfam" id="TIGR03680">
    <property type="entry name" value="eif2g_arch"/>
    <property type="match status" value="1"/>
</dbReference>
<comment type="caution">
    <text evidence="12">The sequence shown here is derived from an EMBL/GenBank/DDBJ whole genome shotgun (WGS) entry which is preliminary data.</text>
</comment>
<dbReference type="GO" id="GO:0003924">
    <property type="term" value="F:GTPase activity"/>
    <property type="evidence" value="ECO:0007669"/>
    <property type="project" value="InterPro"/>
</dbReference>
<dbReference type="GO" id="GO:0003743">
    <property type="term" value="F:translation initiation factor activity"/>
    <property type="evidence" value="ECO:0007669"/>
    <property type="project" value="UniProtKB-KW"/>
</dbReference>
<proteinExistence type="inferred from homology"/>
<dbReference type="InterPro" id="IPR050543">
    <property type="entry name" value="eIF2G"/>
</dbReference>
<dbReference type="RefSeq" id="WP_006882315.1">
    <property type="nucleotide sequence ID" value="NZ_AOIU01000008.1"/>
</dbReference>
<dbReference type="GO" id="GO:0003746">
    <property type="term" value="F:translation elongation factor activity"/>
    <property type="evidence" value="ECO:0007669"/>
    <property type="project" value="UniProtKB-UniRule"/>
</dbReference>